<accession>A0A6M4AR71</accession>
<dbReference type="AlphaFoldDB" id="A0A6M4AR71"/>
<feature type="transmembrane region" description="Helical" evidence="1">
    <location>
        <begin position="71"/>
        <end position="89"/>
    </location>
</feature>
<dbReference type="InterPro" id="IPR018687">
    <property type="entry name" value="DUF2177_membr"/>
</dbReference>
<keyword evidence="3" id="KW-1185">Reference proteome</keyword>
<evidence type="ECO:0000313" key="3">
    <source>
        <dbReference type="Proteomes" id="UP000503018"/>
    </source>
</evidence>
<keyword evidence="1" id="KW-0472">Membrane</keyword>
<dbReference type="KEGG" id="slan:GV829_01135"/>
<feature type="transmembrane region" description="Helical" evidence="1">
    <location>
        <begin position="43"/>
        <end position="64"/>
    </location>
</feature>
<evidence type="ECO:0000313" key="2">
    <source>
        <dbReference type="EMBL" id="QJQ31216.1"/>
    </source>
</evidence>
<gene>
    <name evidence="2" type="ORF">GV829_01135</name>
</gene>
<dbReference type="Pfam" id="PF09945">
    <property type="entry name" value="DUF2177"/>
    <property type="match status" value="1"/>
</dbReference>
<name>A0A6M4AR71_9SPHN</name>
<keyword evidence="1" id="KW-1133">Transmembrane helix</keyword>
<reference evidence="2 3" key="1">
    <citation type="submission" date="2020-01" db="EMBL/GenBank/DDBJ databases">
        <title>Sphingomonas sp. strain CSW-10.</title>
        <authorList>
            <person name="Chen W.-M."/>
        </authorList>
    </citation>
    <scope>NUCLEOTIDE SEQUENCE [LARGE SCALE GENOMIC DNA]</scope>
    <source>
        <strain evidence="2 3">CSW-10</strain>
    </source>
</reference>
<evidence type="ECO:0000256" key="1">
    <source>
        <dbReference type="SAM" id="Phobius"/>
    </source>
</evidence>
<dbReference type="RefSeq" id="WP_169943433.1">
    <property type="nucleotide sequence ID" value="NZ_CP053015.1"/>
</dbReference>
<sequence>MQYAIATLVTALAFGALDAVWLNTMFTRLYKPEIGELLGDLRWAPALIFYGLYIVGIQIFAIAPALASGKWTTALLYGALFGFFCYATYDLTNHATMKVWSIKVTVIDIIWGSFATGTAAAIAAAATLAALPART</sequence>
<protein>
    <submittedName>
        <fullName evidence="2">DUF2177 family protein</fullName>
    </submittedName>
</protein>
<dbReference type="Proteomes" id="UP000503018">
    <property type="component" value="Chromosome"/>
</dbReference>
<dbReference type="EMBL" id="CP053015">
    <property type="protein sequence ID" value="QJQ31216.1"/>
    <property type="molecule type" value="Genomic_DNA"/>
</dbReference>
<feature type="transmembrane region" description="Helical" evidence="1">
    <location>
        <begin position="109"/>
        <end position="131"/>
    </location>
</feature>
<proteinExistence type="predicted"/>
<keyword evidence="1" id="KW-0812">Transmembrane</keyword>
<organism evidence="2 3">
    <name type="scientific">Sphingomonas lacunae</name>
    <dbReference type="NCBI Taxonomy" id="2698828"/>
    <lineage>
        <taxon>Bacteria</taxon>
        <taxon>Pseudomonadati</taxon>
        <taxon>Pseudomonadota</taxon>
        <taxon>Alphaproteobacteria</taxon>
        <taxon>Sphingomonadales</taxon>
        <taxon>Sphingomonadaceae</taxon>
        <taxon>Sphingomonas</taxon>
    </lineage>
</organism>